<dbReference type="EMBL" id="JAEPRD010000196">
    <property type="protein sequence ID" value="KAG2194425.1"/>
    <property type="molecule type" value="Genomic_DNA"/>
</dbReference>
<protein>
    <recommendedName>
        <fullName evidence="3">Transposase</fullName>
    </recommendedName>
</protein>
<evidence type="ECO:0008006" key="3">
    <source>
        <dbReference type="Google" id="ProtNLM"/>
    </source>
</evidence>
<accession>A0A8H7QLT0</accession>
<dbReference type="Proteomes" id="UP000603453">
    <property type="component" value="Unassembled WGS sequence"/>
</dbReference>
<evidence type="ECO:0000313" key="1">
    <source>
        <dbReference type="EMBL" id="KAG2194425.1"/>
    </source>
</evidence>
<organism evidence="1 2">
    <name type="scientific">Mucor saturninus</name>
    <dbReference type="NCBI Taxonomy" id="64648"/>
    <lineage>
        <taxon>Eukaryota</taxon>
        <taxon>Fungi</taxon>
        <taxon>Fungi incertae sedis</taxon>
        <taxon>Mucoromycota</taxon>
        <taxon>Mucoromycotina</taxon>
        <taxon>Mucoromycetes</taxon>
        <taxon>Mucorales</taxon>
        <taxon>Mucorineae</taxon>
        <taxon>Mucoraceae</taxon>
        <taxon>Mucor</taxon>
    </lineage>
</organism>
<proteinExistence type="predicted"/>
<sequence>MVKDEEVTPFQLRTLTRITDDCKKQEEEGLIYEDDSLKNLDANMEDVIDKFTRLPVARNNSYMIQARKYLVIMWTTTNTNYLENHVSVDESPFDMDKMGLFPELIGHYFVLDNAPIHTAVKIDEMITERDAEDLASRIAEAYNNVSPEHLNAIA</sequence>
<name>A0A8H7QLT0_9FUNG</name>
<evidence type="ECO:0000313" key="2">
    <source>
        <dbReference type="Proteomes" id="UP000603453"/>
    </source>
</evidence>
<dbReference type="OrthoDB" id="2287198at2759"/>
<comment type="caution">
    <text evidence="1">The sequence shown here is derived from an EMBL/GenBank/DDBJ whole genome shotgun (WGS) entry which is preliminary data.</text>
</comment>
<gene>
    <name evidence="1" type="ORF">INT47_003136</name>
</gene>
<dbReference type="AlphaFoldDB" id="A0A8H7QLT0"/>
<keyword evidence="2" id="KW-1185">Reference proteome</keyword>
<reference evidence="1" key="1">
    <citation type="submission" date="2020-12" db="EMBL/GenBank/DDBJ databases">
        <title>Metabolic potential, ecology and presence of endohyphal bacteria is reflected in genomic diversity of Mucoromycotina.</title>
        <authorList>
            <person name="Muszewska A."/>
            <person name="Okrasinska A."/>
            <person name="Steczkiewicz K."/>
            <person name="Drgas O."/>
            <person name="Orlowska M."/>
            <person name="Perlinska-Lenart U."/>
            <person name="Aleksandrzak-Piekarczyk T."/>
            <person name="Szatraj K."/>
            <person name="Zielenkiewicz U."/>
            <person name="Pilsyk S."/>
            <person name="Malc E."/>
            <person name="Mieczkowski P."/>
            <person name="Kruszewska J.S."/>
            <person name="Biernat P."/>
            <person name="Pawlowska J."/>
        </authorList>
    </citation>
    <scope>NUCLEOTIDE SEQUENCE</scope>
    <source>
        <strain evidence="1">WA0000017839</strain>
    </source>
</reference>